<evidence type="ECO:0000256" key="1">
    <source>
        <dbReference type="ARBA" id="ARBA00023015"/>
    </source>
</evidence>
<dbReference type="Proteomes" id="UP000282674">
    <property type="component" value="Unassembled WGS sequence"/>
</dbReference>
<dbReference type="InterPro" id="IPR036388">
    <property type="entry name" value="WH-like_DNA-bd_sf"/>
</dbReference>
<proteinExistence type="predicted"/>
<dbReference type="Pfam" id="PF01638">
    <property type="entry name" value="HxlR"/>
    <property type="match status" value="1"/>
</dbReference>
<dbReference type="InterPro" id="IPR002577">
    <property type="entry name" value="HTH_HxlR"/>
</dbReference>
<dbReference type="EMBL" id="RFFG01000127">
    <property type="protein sequence ID" value="RMI36737.1"/>
    <property type="molecule type" value="Genomic_DNA"/>
</dbReference>
<dbReference type="GO" id="GO:0003677">
    <property type="term" value="F:DNA binding"/>
    <property type="evidence" value="ECO:0007669"/>
    <property type="project" value="UniProtKB-KW"/>
</dbReference>
<keyword evidence="2" id="KW-0238">DNA-binding</keyword>
<organism evidence="5 6">
    <name type="scientific">Actinomadura harenae</name>
    <dbReference type="NCBI Taxonomy" id="2483351"/>
    <lineage>
        <taxon>Bacteria</taxon>
        <taxon>Bacillati</taxon>
        <taxon>Actinomycetota</taxon>
        <taxon>Actinomycetes</taxon>
        <taxon>Streptosporangiales</taxon>
        <taxon>Thermomonosporaceae</taxon>
        <taxon>Actinomadura</taxon>
    </lineage>
</organism>
<protein>
    <submittedName>
        <fullName evidence="5">Transcriptional regulator</fullName>
    </submittedName>
</protein>
<evidence type="ECO:0000256" key="2">
    <source>
        <dbReference type="ARBA" id="ARBA00023125"/>
    </source>
</evidence>
<dbReference type="RefSeq" id="WP_122199280.1">
    <property type="nucleotide sequence ID" value="NZ_JBHSKC010000022.1"/>
</dbReference>
<reference evidence="5 6" key="1">
    <citation type="submission" date="2018-10" db="EMBL/GenBank/DDBJ databases">
        <title>Isolation from soil.</title>
        <authorList>
            <person name="Hu J."/>
        </authorList>
    </citation>
    <scope>NUCLEOTIDE SEQUENCE [LARGE SCALE GENOMIC DNA]</scope>
    <source>
        <strain evidence="5 6">NEAU-Ht49</strain>
    </source>
</reference>
<comment type="caution">
    <text evidence="5">The sequence shown here is derived from an EMBL/GenBank/DDBJ whole genome shotgun (WGS) entry which is preliminary data.</text>
</comment>
<accession>A0A3M2LGV2</accession>
<feature type="domain" description="HTH hxlR-type" evidence="4">
    <location>
        <begin position="11"/>
        <end position="109"/>
    </location>
</feature>
<dbReference type="Gene3D" id="1.10.10.10">
    <property type="entry name" value="Winged helix-like DNA-binding domain superfamily/Winged helix DNA-binding domain"/>
    <property type="match status" value="1"/>
</dbReference>
<evidence type="ECO:0000256" key="3">
    <source>
        <dbReference type="ARBA" id="ARBA00023163"/>
    </source>
</evidence>
<keyword evidence="3" id="KW-0804">Transcription</keyword>
<sequence>MSGRRNYGDPCGVARGLDVIGERWALLVVRDLLLGPKRFGDLLAGLPGVSPNVLSQRLRELAEHGVVRRRDLGPPARVHLYELTEWGRDLEPVLLGLGRWGSRAPSPPEGVLGVDSLLLSVKAAFDPADVAEAARLSGVYEIRVGADIYAAEVTGDGVRIDRRPASRRPDAALTADLDTFRALCVHGTTVEEAVRSGAARLDGDPEARRSLVDLLLAAVPPRRDAAPVTA</sequence>
<dbReference type="InterPro" id="IPR036527">
    <property type="entry name" value="SCP2_sterol-bd_dom_sf"/>
</dbReference>
<dbReference type="PANTHER" id="PTHR33204">
    <property type="entry name" value="TRANSCRIPTIONAL REGULATOR, MARR FAMILY"/>
    <property type="match status" value="1"/>
</dbReference>
<name>A0A3M2LGV2_9ACTN</name>
<gene>
    <name evidence="5" type="ORF">EBO15_37825</name>
</gene>
<keyword evidence="6" id="KW-1185">Reference proteome</keyword>
<dbReference type="SUPFAM" id="SSF46785">
    <property type="entry name" value="Winged helix' DNA-binding domain"/>
    <property type="match status" value="1"/>
</dbReference>
<dbReference type="PANTHER" id="PTHR33204:SF18">
    <property type="entry name" value="TRANSCRIPTIONAL REGULATORY PROTEIN"/>
    <property type="match status" value="1"/>
</dbReference>
<dbReference type="PROSITE" id="PS51118">
    <property type="entry name" value="HTH_HXLR"/>
    <property type="match status" value="1"/>
</dbReference>
<dbReference type="SUPFAM" id="SSF55718">
    <property type="entry name" value="SCP-like"/>
    <property type="match status" value="1"/>
</dbReference>
<dbReference type="AlphaFoldDB" id="A0A3M2LGV2"/>
<evidence type="ECO:0000313" key="5">
    <source>
        <dbReference type="EMBL" id="RMI36737.1"/>
    </source>
</evidence>
<evidence type="ECO:0000313" key="6">
    <source>
        <dbReference type="Proteomes" id="UP000282674"/>
    </source>
</evidence>
<keyword evidence="1" id="KW-0805">Transcription regulation</keyword>
<dbReference type="InterPro" id="IPR036390">
    <property type="entry name" value="WH_DNA-bd_sf"/>
</dbReference>
<dbReference type="OrthoDB" id="9792527at2"/>
<evidence type="ECO:0000259" key="4">
    <source>
        <dbReference type="PROSITE" id="PS51118"/>
    </source>
</evidence>